<evidence type="ECO:0000313" key="6">
    <source>
        <dbReference type="EMBL" id="QDH83428.1"/>
    </source>
</evidence>
<dbReference type="PRINTS" id="PR00108">
    <property type="entry name" value="THYMDSNTHASE"/>
</dbReference>
<dbReference type="CDD" id="cd00351">
    <property type="entry name" value="TS_Pyrimidine_HMase"/>
    <property type="match status" value="1"/>
</dbReference>
<dbReference type="SUPFAM" id="SSF55831">
    <property type="entry name" value="Thymidylate synthase/dCMP hydroxymethylase"/>
    <property type="match status" value="1"/>
</dbReference>
<dbReference type="InterPro" id="IPR023451">
    <property type="entry name" value="Thymidate_synth/dCMP_Mease_dom"/>
</dbReference>
<dbReference type="Pfam" id="PF00303">
    <property type="entry name" value="Thymidylat_synt"/>
    <property type="match status" value="1"/>
</dbReference>
<dbReference type="GeneID" id="56135885"/>
<evidence type="ECO:0000256" key="3">
    <source>
        <dbReference type="ARBA" id="ARBA00022603"/>
    </source>
</evidence>
<dbReference type="Gene3D" id="3.30.572.10">
    <property type="entry name" value="Thymidylate synthase/dCMP hydroxymethylase domain"/>
    <property type="match status" value="1"/>
</dbReference>
<dbReference type="InterPro" id="IPR000398">
    <property type="entry name" value="Thymidylate_synthase"/>
</dbReference>
<dbReference type="InterPro" id="IPR036926">
    <property type="entry name" value="Thymidate_synth/dCMP_Mease_sf"/>
</dbReference>
<dbReference type="GO" id="GO:0006231">
    <property type="term" value="P:dTMP biosynthetic process"/>
    <property type="evidence" value="ECO:0007669"/>
    <property type="project" value="InterPro"/>
</dbReference>
<evidence type="ECO:0000256" key="2">
    <source>
        <dbReference type="ARBA" id="ARBA00011947"/>
    </source>
</evidence>
<organism evidence="6 7">
    <name type="scientific">Achromobacter phage Motura</name>
    <dbReference type="NCBI Taxonomy" id="2591403"/>
    <lineage>
        <taxon>Viruses</taxon>
        <taxon>Duplodnaviria</taxon>
        <taxon>Heunggongvirae</taxon>
        <taxon>Uroviricota</taxon>
        <taxon>Caudoviricetes</taxon>
        <taxon>Moturavirus</taxon>
        <taxon>Moturavirus motura</taxon>
    </lineage>
</organism>
<keyword evidence="4" id="KW-0808">Transferase</keyword>
<accession>A0A514CSH5</accession>
<dbReference type="EMBL" id="MN094788">
    <property type="protein sequence ID" value="QDH83428.1"/>
    <property type="molecule type" value="Genomic_DNA"/>
</dbReference>
<keyword evidence="3" id="KW-0489">Methyltransferase</keyword>
<dbReference type="NCBIfam" id="TIGR03284">
    <property type="entry name" value="thym_sym"/>
    <property type="match status" value="1"/>
</dbReference>
<proteinExistence type="inferred from homology"/>
<dbReference type="KEGG" id="vg:56135885"/>
<dbReference type="InterPro" id="IPR045097">
    <property type="entry name" value="Thymidate_synth/dCMP_Mease"/>
</dbReference>
<dbReference type="GO" id="GO:0032259">
    <property type="term" value="P:methylation"/>
    <property type="evidence" value="ECO:0007669"/>
    <property type="project" value="UniProtKB-KW"/>
</dbReference>
<keyword evidence="7" id="KW-1185">Reference proteome</keyword>
<evidence type="ECO:0000256" key="1">
    <source>
        <dbReference type="ARBA" id="ARBA00009972"/>
    </source>
</evidence>
<sequence length="326" mass="37228">MKQYLDTVEFVIANGVRQSNRTGIDTIAFPGASMRFDLRDGFPAVTTKKLAFKSVIGEGIGFLRGVESAKDFRDLGCQVWNQNANENQQWLDNPYRKGEDDLGPVYGSQWRRWKGTKKISRFDKKASRAAMDSGWEMAGADIAAEDDHHYFFYEKEIDQLQMCLDKLRNNPTDRRILFHGWNPAVLDQVALPACHLLYQFLPNVAQRELSMTCYIRSNDLFLGAPFNIAEAAWLLSLFARLSGFTPRYLQIFIGDAHVYVNHLDAFKLQRSREVYASPKLQISDEVPTHTHPAAESIDEVANLIRPEHFTLVDYLHHDPIKADMAV</sequence>
<dbReference type="RefSeq" id="YP_009903609.1">
    <property type="nucleotide sequence ID" value="NC_049849.1"/>
</dbReference>
<dbReference type="PANTHER" id="PTHR11548">
    <property type="entry name" value="THYMIDYLATE SYNTHASE 1"/>
    <property type="match status" value="1"/>
</dbReference>
<protein>
    <recommendedName>
        <fullName evidence="2">thymidylate synthase</fullName>
        <ecNumber evidence="2">2.1.1.45</ecNumber>
    </recommendedName>
</protein>
<dbReference type="EC" id="2.1.1.45" evidence="2"/>
<evidence type="ECO:0000259" key="5">
    <source>
        <dbReference type="Pfam" id="PF00303"/>
    </source>
</evidence>
<feature type="domain" description="Thymidylate synthase/dCMP hydroxymethylase" evidence="5">
    <location>
        <begin position="2"/>
        <end position="326"/>
    </location>
</feature>
<dbReference type="Proteomes" id="UP000320799">
    <property type="component" value="Segment"/>
</dbReference>
<dbReference type="HAMAP" id="MF_00008">
    <property type="entry name" value="Thymidy_synth_bact"/>
    <property type="match status" value="1"/>
</dbReference>
<comment type="similarity">
    <text evidence="1">Belongs to the thymidylate synthase family.</text>
</comment>
<dbReference type="GO" id="GO:0004799">
    <property type="term" value="F:thymidylate synthase activity"/>
    <property type="evidence" value="ECO:0007669"/>
    <property type="project" value="UniProtKB-EC"/>
</dbReference>
<evidence type="ECO:0000313" key="7">
    <source>
        <dbReference type="Proteomes" id="UP000320799"/>
    </source>
</evidence>
<dbReference type="PANTHER" id="PTHR11548:SF9">
    <property type="entry name" value="THYMIDYLATE SYNTHASE"/>
    <property type="match status" value="1"/>
</dbReference>
<reference evidence="6 7" key="1">
    <citation type="submission" date="2019-06" db="EMBL/GenBank/DDBJ databases">
        <authorList>
            <person name="Kincaid V.D."/>
            <person name="Fuller A."/>
            <person name="Hodges K."/>
            <person name="Bansal M."/>
            <person name="Essig J."/>
            <person name="Johnson A."/>
        </authorList>
    </citation>
    <scope>NUCLEOTIDE SEQUENCE [LARGE SCALE GENOMIC DNA]</scope>
</reference>
<name>A0A514CSH5_9CAUD</name>
<evidence type="ECO:0000256" key="4">
    <source>
        <dbReference type="ARBA" id="ARBA00022679"/>
    </source>
</evidence>